<feature type="domain" description="DUF7587" evidence="1">
    <location>
        <begin position="27"/>
        <end position="150"/>
    </location>
</feature>
<dbReference type="EMBL" id="PDXA01000009">
    <property type="protein sequence ID" value="RYN55162.1"/>
    <property type="molecule type" value="Genomic_DNA"/>
</dbReference>
<dbReference type="Proteomes" id="UP000292402">
    <property type="component" value="Unassembled WGS sequence"/>
</dbReference>
<evidence type="ECO:0000313" key="2">
    <source>
        <dbReference type="EMBL" id="RYN55162.1"/>
    </source>
</evidence>
<sequence length="282" mass="31647">MMRLDFDRPISSDFAQNDPINDFGGPCFYHVFSELSATTYHSRSTTGSRLLQADCEFTFSHLSPECIEQHLWLRDTQPSPFISVFSDFAEALQEAYDLHVRGHEAIQVVQIQASDLVTTLVGASGIHCALVPLWHGRRGGEDQWLCMADIGPLLDIDPRCIRPSEWLACGSIPRSRYSAAWPIIGGRIYFDEGSDKDLVDLFMDVCGYAPDRFREHNDFQRYEYDWDEECFVGTESWRMSSASIQETGVAGAGLGLGLAVSQFARPTPFGYAGYLRGMVVMD</sequence>
<evidence type="ECO:0000313" key="3">
    <source>
        <dbReference type="Proteomes" id="UP000292402"/>
    </source>
</evidence>
<dbReference type="AlphaFoldDB" id="A0A4Q4MNE9"/>
<dbReference type="Pfam" id="PF24494">
    <property type="entry name" value="DUF7587"/>
    <property type="match status" value="1"/>
</dbReference>
<organism evidence="2 3">
    <name type="scientific">Alternaria tenuissima</name>
    <dbReference type="NCBI Taxonomy" id="119927"/>
    <lineage>
        <taxon>Eukaryota</taxon>
        <taxon>Fungi</taxon>
        <taxon>Dikarya</taxon>
        <taxon>Ascomycota</taxon>
        <taxon>Pezizomycotina</taxon>
        <taxon>Dothideomycetes</taxon>
        <taxon>Pleosporomycetidae</taxon>
        <taxon>Pleosporales</taxon>
        <taxon>Pleosporineae</taxon>
        <taxon>Pleosporaceae</taxon>
        <taxon>Alternaria</taxon>
        <taxon>Alternaria sect. Alternaria</taxon>
        <taxon>Alternaria alternata complex</taxon>
    </lineage>
</organism>
<accession>A0A4Q4MNE9</accession>
<name>A0A4Q4MNE9_9PLEO</name>
<reference evidence="3" key="1">
    <citation type="journal article" date="2019" name="bioRxiv">
        <title>Genomics, evolutionary history and diagnostics of the Alternaria alternata species group including apple and Asian pear pathotypes.</title>
        <authorList>
            <person name="Armitage A.D."/>
            <person name="Cockerton H.M."/>
            <person name="Sreenivasaprasad S."/>
            <person name="Woodhall J.W."/>
            <person name="Lane C.R."/>
            <person name="Harrison R.J."/>
            <person name="Clarkson J.P."/>
        </authorList>
    </citation>
    <scope>NUCLEOTIDE SEQUENCE [LARGE SCALE GENOMIC DNA]</scope>
    <source>
        <strain evidence="3">FERA 1082</strain>
    </source>
</reference>
<comment type="caution">
    <text evidence="2">The sequence shown here is derived from an EMBL/GenBank/DDBJ whole genome shotgun (WGS) entry which is preliminary data.</text>
</comment>
<proteinExistence type="predicted"/>
<evidence type="ECO:0000259" key="1">
    <source>
        <dbReference type="Pfam" id="PF24494"/>
    </source>
</evidence>
<gene>
    <name evidence="2" type="ORF">AA0114_g3663</name>
</gene>
<protein>
    <recommendedName>
        <fullName evidence="1">DUF7587 domain-containing protein</fullName>
    </recommendedName>
</protein>
<dbReference type="InterPro" id="IPR056009">
    <property type="entry name" value="DUF7587"/>
</dbReference>